<dbReference type="AlphaFoldDB" id="A0AAD3D5T2"/>
<organism evidence="2 3">
    <name type="scientific">Chaetoceros tenuissimus</name>
    <dbReference type="NCBI Taxonomy" id="426638"/>
    <lineage>
        <taxon>Eukaryota</taxon>
        <taxon>Sar</taxon>
        <taxon>Stramenopiles</taxon>
        <taxon>Ochrophyta</taxon>
        <taxon>Bacillariophyta</taxon>
        <taxon>Coscinodiscophyceae</taxon>
        <taxon>Chaetocerotophycidae</taxon>
        <taxon>Chaetocerotales</taxon>
        <taxon>Chaetocerotaceae</taxon>
        <taxon>Chaetoceros</taxon>
    </lineage>
</organism>
<feature type="compositionally biased region" description="Polar residues" evidence="1">
    <location>
        <begin position="88"/>
        <end position="102"/>
    </location>
</feature>
<feature type="region of interest" description="Disordered" evidence="1">
    <location>
        <begin position="88"/>
        <end position="109"/>
    </location>
</feature>
<comment type="caution">
    <text evidence="2">The sequence shown here is derived from an EMBL/GenBank/DDBJ whole genome shotgun (WGS) entry which is preliminary data.</text>
</comment>
<evidence type="ECO:0000256" key="1">
    <source>
        <dbReference type="SAM" id="MobiDB-lite"/>
    </source>
</evidence>
<sequence length="109" mass="12084">MILTKGRNNYLLFLALGISSISRKGPNYVKAATEEHYYPSGAFEKDLLEVPSLSSSEEVPARILEDLTFDKYDASINAPYFHLLSQITPSTNGTSSLNSSDSIYDRSDE</sequence>
<accession>A0AAD3D5T2</accession>
<name>A0AAD3D5T2_9STRA</name>
<dbReference type="Proteomes" id="UP001054902">
    <property type="component" value="Unassembled WGS sequence"/>
</dbReference>
<evidence type="ECO:0000313" key="2">
    <source>
        <dbReference type="EMBL" id="GFH57997.1"/>
    </source>
</evidence>
<dbReference type="EMBL" id="BLLK01000060">
    <property type="protein sequence ID" value="GFH57997.1"/>
    <property type="molecule type" value="Genomic_DNA"/>
</dbReference>
<reference evidence="2 3" key="1">
    <citation type="journal article" date="2021" name="Sci. Rep.">
        <title>The genome of the diatom Chaetoceros tenuissimus carries an ancient integrated fragment of an extant virus.</title>
        <authorList>
            <person name="Hongo Y."/>
            <person name="Kimura K."/>
            <person name="Takaki Y."/>
            <person name="Yoshida Y."/>
            <person name="Baba S."/>
            <person name="Kobayashi G."/>
            <person name="Nagasaki K."/>
            <person name="Hano T."/>
            <person name="Tomaru Y."/>
        </authorList>
    </citation>
    <scope>NUCLEOTIDE SEQUENCE [LARGE SCALE GENOMIC DNA]</scope>
    <source>
        <strain evidence="2 3">NIES-3715</strain>
    </source>
</reference>
<keyword evidence="3" id="KW-1185">Reference proteome</keyword>
<evidence type="ECO:0000313" key="3">
    <source>
        <dbReference type="Proteomes" id="UP001054902"/>
    </source>
</evidence>
<gene>
    <name evidence="2" type="ORF">CTEN210_14473</name>
</gene>
<proteinExistence type="predicted"/>
<protein>
    <submittedName>
        <fullName evidence="2">Uncharacterized protein</fullName>
    </submittedName>
</protein>